<evidence type="ECO:0000256" key="6">
    <source>
        <dbReference type="ARBA" id="ARBA00023274"/>
    </source>
</evidence>
<dbReference type="PANTHER" id="PTHR13305:SF0">
    <property type="entry name" value="H_ACA RIBONUCLEOPROTEIN COMPLEX SUBUNIT 3"/>
    <property type="match status" value="1"/>
</dbReference>
<dbReference type="InterPro" id="IPR007264">
    <property type="entry name" value="H/ACA_rnp_Nop10"/>
</dbReference>
<dbReference type="AlphaFoldDB" id="A0A493TVF1"/>
<dbReference type="GO" id="GO:0031429">
    <property type="term" value="C:box H/ACA snoRNP complex"/>
    <property type="evidence" value="ECO:0007669"/>
    <property type="project" value="Ensembl"/>
</dbReference>
<dbReference type="GO" id="GO:1904874">
    <property type="term" value="P:positive regulation of telomerase RNA localization to Cajal body"/>
    <property type="evidence" value="ECO:0007669"/>
    <property type="project" value="TreeGrafter"/>
</dbReference>
<dbReference type="GeneTree" id="ENSGT00390000012563"/>
<evidence type="ECO:0000256" key="7">
    <source>
        <dbReference type="ARBA" id="ARBA00030185"/>
    </source>
</evidence>
<sequence>MFLQYYHNEQGERVYTLKKTSPSGSPTFSAHPARFSPDDRFSRHRLVLKRRFGVLLTQQARPLL</sequence>
<organism evidence="11 12">
    <name type="scientific">Anas platyrhynchos platyrhynchos</name>
    <name type="common">Northern mallard</name>
    <dbReference type="NCBI Taxonomy" id="8840"/>
    <lineage>
        <taxon>Eukaryota</taxon>
        <taxon>Metazoa</taxon>
        <taxon>Chordata</taxon>
        <taxon>Craniata</taxon>
        <taxon>Vertebrata</taxon>
        <taxon>Euteleostomi</taxon>
        <taxon>Archelosauria</taxon>
        <taxon>Archosauria</taxon>
        <taxon>Dinosauria</taxon>
        <taxon>Saurischia</taxon>
        <taxon>Theropoda</taxon>
        <taxon>Coelurosauria</taxon>
        <taxon>Aves</taxon>
        <taxon>Neognathae</taxon>
        <taxon>Galloanserae</taxon>
        <taxon>Anseriformes</taxon>
        <taxon>Anatidae</taxon>
        <taxon>Anatinae</taxon>
        <taxon>Anas</taxon>
    </lineage>
</organism>
<dbReference type="GO" id="GO:0090661">
    <property type="term" value="C:box H/ACA telomerase RNP complex"/>
    <property type="evidence" value="ECO:0007669"/>
    <property type="project" value="Ensembl"/>
</dbReference>
<evidence type="ECO:0000256" key="3">
    <source>
        <dbReference type="ARBA" id="ARBA00022517"/>
    </source>
</evidence>
<reference evidence="11" key="3">
    <citation type="submission" date="2025-09" db="UniProtKB">
        <authorList>
            <consortium name="Ensembl"/>
        </authorList>
    </citation>
    <scope>IDENTIFICATION</scope>
</reference>
<dbReference type="GO" id="GO:0016604">
    <property type="term" value="C:nuclear body"/>
    <property type="evidence" value="ECO:0007669"/>
    <property type="project" value="Ensembl"/>
</dbReference>
<dbReference type="OMA" id="HRIIIKK"/>
<dbReference type="PANTHER" id="PTHR13305">
    <property type="entry name" value="RIBOSOME BIOGENESIS PROTEIN NOP10"/>
    <property type="match status" value="1"/>
</dbReference>
<dbReference type="GO" id="GO:0031120">
    <property type="term" value="P:snRNA pseudouridine synthesis"/>
    <property type="evidence" value="ECO:0007669"/>
    <property type="project" value="TreeGrafter"/>
</dbReference>
<comment type="similarity">
    <text evidence="2">Belongs to the NOP10 family.</text>
</comment>
<evidence type="ECO:0000256" key="4">
    <source>
        <dbReference type="ARBA" id="ARBA00022552"/>
    </source>
</evidence>
<evidence type="ECO:0000313" key="12">
    <source>
        <dbReference type="Proteomes" id="UP000016666"/>
    </source>
</evidence>
<dbReference type="GO" id="GO:0070034">
    <property type="term" value="F:telomerase RNA binding"/>
    <property type="evidence" value="ECO:0007669"/>
    <property type="project" value="Ensembl"/>
</dbReference>
<proteinExistence type="inferred from homology"/>
<evidence type="ECO:0000256" key="1">
    <source>
        <dbReference type="ARBA" id="ARBA00004604"/>
    </source>
</evidence>
<gene>
    <name evidence="11" type="primary">NOP10</name>
</gene>
<keyword evidence="6" id="KW-0687">Ribonucleoprotein</keyword>
<dbReference type="InterPro" id="IPR036756">
    <property type="entry name" value="H/ACA_rnp_Nop10_sf"/>
</dbReference>
<dbReference type="Pfam" id="PF04135">
    <property type="entry name" value="Nop10p"/>
    <property type="match status" value="1"/>
</dbReference>
<dbReference type="Gene3D" id="2.20.28.40">
    <property type="entry name" value="H/ACA ribonucleoprotein complex, subunit Nop10"/>
    <property type="match status" value="1"/>
</dbReference>
<keyword evidence="3" id="KW-0690">Ribosome biogenesis</keyword>
<evidence type="ECO:0000313" key="11">
    <source>
        <dbReference type="Ensembl" id="ENSAPLP00000029846.1"/>
    </source>
</evidence>
<name>A0A493TVF1_ANAPP</name>
<evidence type="ECO:0000256" key="2">
    <source>
        <dbReference type="ARBA" id="ARBA00009462"/>
    </source>
</evidence>
<dbReference type="GO" id="GO:0007004">
    <property type="term" value="P:telomere maintenance via telomerase"/>
    <property type="evidence" value="ECO:0007669"/>
    <property type="project" value="Ensembl"/>
</dbReference>
<reference evidence="11" key="2">
    <citation type="submission" date="2025-08" db="UniProtKB">
        <authorList>
            <consortium name="Ensembl"/>
        </authorList>
    </citation>
    <scope>IDENTIFICATION</scope>
</reference>
<reference evidence="12" key="1">
    <citation type="submission" date="2017-10" db="EMBL/GenBank/DDBJ databases">
        <title>A new Pekin duck reference genome.</title>
        <authorList>
            <person name="Hou Z.-C."/>
            <person name="Zhou Z.-K."/>
            <person name="Zhu F."/>
            <person name="Hou S.-S."/>
        </authorList>
    </citation>
    <scope>NUCLEOTIDE SEQUENCE [LARGE SCALE GENOMIC DNA]</scope>
</reference>
<keyword evidence="5" id="KW-0539">Nucleus</keyword>
<comment type="subcellular location">
    <subcellularLocation>
        <location evidence="1">Nucleus</location>
        <location evidence="1">Nucleolus</location>
    </subcellularLocation>
</comment>
<evidence type="ECO:0000256" key="5">
    <source>
        <dbReference type="ARBA" id="ARBA00023242"/>
    </source>
</evidence>
<accession>A0A493TVF1</accession>
<dbReference type="FunFam" id="2.20.28.40:FF:000002">
    <property type="entry name" value="H/ACA ribonucleoprotein complex subunit 3"/>
    <property type="match status" value="1"/>
</dbReference>
<keyword evidence="12" id="KW-1185">Reference proteome</keyword>
<evidence type="ECO:0000256" key="9">
    <source>
        <dbReference type="ARBA" id="ARBA00032266"/>
    </source>
</evidence>
<evidence type="ECO:0000256" key="8">
    <source>
        <dbReference type="ARBA" id="ARBA00031779"/>
    </source>
</evidence>
<keyword evidence="4" id="KW-0698">rRNA processing</keyword>
<dbReference type="Ensembl" id="ENSAPLT00000035972.1">
    <property type="protein sequence ID" value="ENSAPLP00000029846.1"/>
    <property type="gene ID" value="ENSAPLG00000018735.1"/>
</dbReference>
<dbReference type="STRING" id="8840.ENSAPLP00000029846"/>
<evidence type="ECO:0000256" key="10">
    <source>
        <dbReference type="ARBA" id="ARBA00071541"/>
    </source>
</evidence>
<dbReference type="GO" id="GO:0031118">
    <property type="term" value="P:rRNA pseudouridine synthesis"/>
    <property type="evidence" value="ECO:0007669"/>
    <property type="project" value="TreeGrafter"/>
</dbReference>
<dbReference type="GO" id="GO:0034513">
    <property type="term" value="F:box H/ACA snoRNA binding"/>
    <property type="evidence" value="ECO:0007669"/>
    <property type="project" value="Ensembl"/>
</dbReference>
<dbReference type="Proteomes" id="UP000016666">
    <property type="component" value="Unassembled WGS sequence"/>
</dbReference>
<protein>
    <recommendedName>
        <fullName evidence="10">H/ACA ribonucleoprotein complex subunit 3</fullName>
    </recommendedName>
    <alternativeName>
        <fullName evidence="7">Nucleolar protein 10</fullName>
    </alternativeName>
    <alternativeName>
        <fullName evidence="8">Nucleolar protein family A member 3</fullName>
    </alternativeName>
    <alternativeName>
        <fullName evidence="9">snoRNP protein NOP10</fullName>
    </alternativeName>
</protein>
<dbReference type="SUPFAM" id="SSF144210">
    <property type="entry name" value="Nop10-like SnoRNP"/>
    <property type="match status" value="1"/>
</dbReference>